<reference evidence="1 2" key="1">
    <citation type="journal article" date="2016" name="Nat. Commun.">
        <title>Thousands of microbial genomes shed light on interconnected biogeochemical processes in an aquifer system.</title>
        <authorList>
            <person name="Anantharaman K."/>
            <person name="Brown C.T."/>
            <person name="Hug L.A."/>
            <person name="Sharon I."/>
            <person name="Castelle C.J."/>
            <person name="Probst A.J."/>
            <person name="Thomas B.C."/>
            <person name="Singh A."/>
            <person name="Wilkins M.J."/>
            <person name="Karaoz U."/>
            <person name="Brodie E.L."/>
            <person name="Williams K.H."/>
            <person name="Hubbard S.S."/>
            <person name="Banfield J.F."/>
        </authorList>
    </citation>
    <scope>NUCLEOTIDE SEQUENCE [LARGE SCALE GENOMIC DNA]</scope>
</reference>
<protein>
    <recommendedName>
        <fullName evidence="3">DUF2268 domain-containing protein</fullName>
    </recommendedName>
</protein>
<comment type="caution">
    <text evidence="1">The sequence shown here is derived from an EMBL/GenBank/DDBJ whole genome shotgun (WGS) entry which is preliminary data.</text>
</comment>
<name>A0A1F7RBC5_9BACT</name>
<evidence type="ECO:0000313" key="1">
    <source>
        <dbReference type="EMBL" id="OGL38842.1"/>
    </source>
</evidence>
<sequence>MAEVINLAEGFKKFCESSGYEHNWEDFKKFYLDPNKKNLEPLMKLNFLWKAGIKSLFKKTSLSPYKDIFKRLDDWRYPERVHETVKKAEAAVGRKIPARINLFFTLGGVVDGVTVYHNGIPHIYIGLDYPEDRQEYFDLVAAHEIGHAARDTSPGVMEAYNGNIKMNHMKLLSITPFVEHAMGEGIATAFSECLFPNFLPRKYLFYGERAYNWCEKHFDEIYETIDKIKNKKGNLFRFYRPSSLKKGSPGREDYYLGYKAAKKALEKYSIKEVIKMRAEEVYEFLSV</sequence>
<organism evidence="1 2">
    <name type="scientific">Candidatus Schekmanbacteria bacterium GWA2_38_11</name>
    <dbReference type="NCBI Taxonomy" id="1817876"/>
    <lineage>
        <taxon>Bacteria</taxon>
        <taxon>Candidatus Schekmaniibacteriota</taxon>
    </lineage>
</organism>
<evidence type="ECO:0000313" key="2">
    <source>
        <dbReference type="Proteomes" id="UP000178526"/>
    </source>
</evidence>
<proteinExistence type="predicted"/>
<dbReference type="EMBL" id="MGDB01000133">
    <property type="protein sequence ID" value="OGL38842.1"/>
    <property type="molecule type" value="Genomic_DNA"/>
</dbReference>
<dbReference type="AlphaFoldDB" id="A0A1F7RBC5"/>
<dbReference type="Proteomes" id="UP000178526">
    <property type="component" value="Unassembled WGS sequence"/>
</dbReference>
<accession>A0A1F7RBC5</accession>
<evidence type="ECO:0008006" key="3">
    <source>
        <dbReference type="Google" id="ProtNLM"/>
    </source>
</evidence>
<gene>
    <name evidence="1" type="ORF">A2042_01730</name>
</gene>
<dbReference type="SUPFAM" id="SSF55486">
    <property type="entry name" value="Metalloproteases ('zincins'), catalytic domain"/>
    <property type="match status" value="1"/>
</dbReference>